<gene>
    <name evidence="2" type="ORF">FHE65_09350</name>
    <name evidence="1" type="ORF">FHE65_10015</name>
</gene>
<evidence type="ECO:0000313" key="1">
    <source>
        <dbReference type="EMBL" id="TNC47344.1"/>
    </source>
</evidence>
<dbReference type="EMBL" id="VDFR01000046">
    <property type="protein sequence ID" value="TNC47344.1"/>
    <property type="molecule type" value="Genomic_DNA"/>
</dbReference>
<sequence length="79" mass="9645">MSAFPDRQGDRDEKEIAMYLYFPTMPDTYPELVLADAHRRITQLERERVRRAERRARRRGILSLRRRRRADYAPPQEDR</sequence>
<evidence type="ECO:0000313" key="2">
    <source>
        <dbReference type="EMBL" id="TNC47677.1"/>
    </source>
</evidence>
<dbReference type="RefSeq" id="WP_139105754.1">
    <property type="nucleotide sequence ID" value="NZ_VDFR01000043.1"/>
</dbReference>
<evidence type="ECO:0000313" key="3">
    <source>
        <dbReference type="Proteomes" id="UP000306740"/>
    </source>
</evidence>
<dbReference type="EMBL" id="VDFR01000043">
    <property type="protein sequence ID" value="TNC47677.1"/>
    <property type="molecule type" value="Genomic_DNA"/>
</dbReference>
<proteinExistence type="predicted"/>
<comment type="caution">
    <text evidence="2">The sequence shown here is derived from an EMBL/GenBank/DDBJ whole genome shotgun (WGS) entry which is preliminary data.</text>
</comment>
<protein>
    <submittedName>
        <fullName evidence="2">Uncharacterized protein</fullName>
    </submittedName>
</protein>
<dbReference type="Proteomes" id="UP000306740">
    <property type="component" value="Unassembled WGS sequence"/>
</dbReference>
<accession>A0A5C4MT94</accession>
<organism evidence="2 3">
    <name type="scientific">Mumia zhuanghuii</name>
    <dbReference type="NCBI Taxonomy" id="2585211"/>
    <lineage>
        <taxon>Bacteria</taxon>
        <taxon>Bacillati</taxon>
        <taxon>Actinomycetota</taxon>
        <taxon>Actinomycetes</taxon>
        <taxon>Propionibacteriales</taxon>
        <taxon>Nocardioidaceae</taxon>
        <taxon>Mumia</taxon>
    </lineage>
</organism>
<dbReference type="AlphaFoldDB" id="A0A5C4MT94"/>
<reference evidence="2 3" key="1">
    <citation type="submission" date="2019-05" db="EMBL/GenBank/DDBJ databases">
        <title>Mumia sp. nov., isolated from the intestinal contents of plateau pika (Ochotona curzoniae) in the Qinghai-Tibet plateau of China.</title>
        <authorList>
            <person name="Tian Z."/>
        </authorList>
    </citation>
    <scope>NUCLEOTIDE SEQUENCE [LARGE SCALE GENOMIC DNA]</scope>
    <source>
        <strain evidence="3">527</strain>
        <strain evidence="2">Z527</strain>
    </source>
</reference>
<name>A0A5C4MT94_9ACTN</name>